<protein>
    <recommendedName>
        <fullName evidence="4">MalT-like TPR region domain-containing protein</fullName>
    </recommendedName>
</protein>
<keyword evidence="1" id="KW-0802">TPR repeat</keyword>
<dbReference type="InterPro" id="IPR019734">
    <property type="entry name" value="TPR_rpt"/>
</dbReference>
<dbReference type="Proteomes" id="UP001595075">
    <property type="component" value="Unassembled WGS sequence"/>
</dbReference>
<comment type="caution">
    <text evidence="2">The sequence shown here is derived from an EMBL/GenBank/DDBJ whole genome shotgun (WGS) entry which is preliminary data.</text>
</comment>
<dbReference type="PROSITE" id="PS50005">
    <property type="entry name" value="TPR"/>
    <property type="match status" value="1"/>
</dbReference>
<dbReference type="SUPFAM" id="SSF48452">
    <property type="entry name" value="TPR-like"/>
    <property type="match status" value="1"/>
</dbReference>
<keyword evidence="3" id="KW-1185">Reference proteome</keyword>
<reference evidence="2 3" key="1">
    <citation type="journal article" date="2024" name="Commun. Biol.">
        <title>Comparative genomic analysis of thermophilic fungi reveals convergent evolutionary adaptations and gene losses.</title>
        <authorList>
            <person name="Steindorff A.S."/>
            <person name="Aguilar-Pontes M.V."/>
            <person name="Robinson A.J."/>
            <person name="Andreopoulos B."/>
            <person name="LaButti K."/>
            <person name="Kuo A."/>
            <person name="Mondo S."/>
            <person name="Riley R."/>
            <person name="Otillar R."/>
            <person name="Haridas S."/>
            <person name="Lipzen A."/>
            <person name="Grimwood J."/>
            <person name="Schmutz J."/>
            <person name="Clum A."/>
            <person name="Reid I.D."/>
            <person name="Moisan M.C."/>
            <person name="Butler G."/>
            <person name="Nguyen T.T.M."/>
            <person name="Dewar K."/>
            <person name="Conant G."/>
            <person name="Drula E."/>
            <person name="Henrissat B."/>
            <person name="Hansel C."/>
            <person name="Singer S."/>
            <person name="Hutchinson M.I."/>
            <person name="de Vries R.P."/>
            <person name="Natvig D.O."/>
            <person name="Powell A.J."/>
            <person name="Tsang A."/>
            <person name="Grigoriev I.V."/>
        </authorList>
    </citation>
    <scope>NUCLEOTIDE SEQUENCE [LARGE SCALE GENOMIC DNA]</scope>
    <source>
        <strain evidence="2 3">CBS 494.80</strain>
    </source>
</reference>
<evidence type="ECO:0000256" key="1">
    <source>
        <dbReference type="PROSITE-ProRule" id="PRU00339"/>
    </source>
</evidence>
<dbReference type="EMBL" id="JAZHXI010000011">
    <property type="protein sequence ID" value="KAL2066449.1"/>
    <property type="molecule type" value="Genomic_DNA"/>
</dbReference>
<dbReference type="SMART" id="SM00028">
    <property type="entry name" value="TPR"/>
    <property type="match status" value="2"/>
</dbReference>
<evidence type="ECO:0000313" key="3">
    <source>
        <dbReference type="Proteomes" id="UP001595075"/>
    </source>
</evidence>
<name>A0ABR4C999_9HELO</name>
<accession>A0ABR4C999</accession>
<organism evidence="2 3">
    <name type="scientific">Oculimacula yallundae</name>
    <dbReference type="NCBI Taxonomy" id="86028"/>
    <lineage>
        <taxon>Eukaryota</taxon>
        <taxon>Fungi</taxon>
        <taxon>Dikarya</taxon>
        <taxon>Ascomycota</taxon>
        <taxon>Pezizomycotina</taxon>
        <taxon>Leotiomycetes</taxon>
        <taxon>Helotiales</taxon>
        <taxon>Ploettnerulaceae</taxon>
        <taxon>Oculimacula</taxon>
    </lineage>
</organism>
<feature type="repeat" description="TPR" evidence="1">
    <location>
        <begin position="51"/>
        <end position="84"/>
    </location>
</feature>
<dbReference type="Pfam" id="PF13424">
    <property type="entry name" value="TPR_12"/>
    <property type="match status" value="1"/>
</dbReference>
<evidence type="ECO:0000313" key="2">
    <source>
        <dbReference type="EMBL" id="KAL2066449.1"/>
    </source>
</evidence>
<evidence type="ECO:0008006" key="4">
    <source>
        <dbReference type="Google" id="ProtNLM"/>
    </source>
</evidence>
<proteinExistence type="predicted"/>
<sequence length="212" mass="24071">MGHATSWLAVAHNDMAVAWAWQGEWEKSIVELKESRSVRESLPGFTPDKLFSPLYHLGLVYAYQGKYDEAEKVLNETIGIWEDAYGPIDTVSLRSAALFYTRGQVKFSRADSRRQDIRGSLSDYKEAVTRATKIAGPRNRSTLICKYQLAKVYAKLGEPKVASYLLDEVLSNTLDKEQYQRDIARTAFLFIRTTATLAEEDIATLIPYDMMQ</sequence>
<gene>
    <name evidence="2" type="ORF">VTL71DRAFT_2520</name>
</gene>
<dbReference type="Gene3D" id="1.25.40.10">
    <property type="entry name" value="Tetratricopeptide repeat domain"/>
    <property type="match status" value="1"/>
</dbReference>
<dbReference type="InterPro" id="IPR011990">
    <property type="entry name" value="TPR-like_helical_dom_sf"/>
</dbReference>